<dbReference type="GO" id="GO:0003677">
    <property type="term" value="F:DNA binding"/>
    <property type="evidence" value="ECO:0007669"/>
    <property type="project" value="InterPro"/>
</dbReference>
<dbReference type="RefSeq" id="WP_031641940.1">
    <property type="nucleotide sequence ID" value="NZ_CP050028.1"/>
</dbReference>
<dbReference type="InterPro" id="IPR001650">
    <property type="entry name" value="Helicase_C-like"/>
</dbReference>
<dbReference type="SUPFAM" id="SSF52540">
    <property type="entry name" value="P-loop containing nucleoside triphosphate hydrolases"/>
    <property type="match status" value="2"/>
</dbReference>
<evidence type="ECO:0000256" key="1">
    <source>
        <dbReference type="SAM" id="Coils"/>
    </source>
</evidence>
<keyword evidence="1" id="KW-0175">Coiled coil</keyword>
<geneLocation type="plasmid" evidence="4">
    <name>pLM1686</name>
</geneLocation>
<feature type="compositionally biased region" description="Basic and acidic residues" evidence="2">
    <location>
        <begin position="312"/>
        <end position="328"/>
    </location>
</feature>
<feature type="domain" description="Helicase C-terminal" evidence="3">
    <location>
        <begin position="1599"/>
        <end position="1781"/>
    </location>
</feature>
<accession>A0A5P4S8C1</accession>
<keyword evidence="4" id="KW-0067">ATP-binding</keyword>
<dbReference type="Pfam" id="PF07669">
    <property type="entry name" value="Eco57I"/>
    <property type="match status" value="1"/>
</dbReference>
<keyword evidence="4" id="KW-0347">Helicase</keyword>
<dbReference type="GO" id="GO:0016787">
    <property type="term" value="F:hydrolase activity"/>
    <property type="evidence" value="ECO:0007669"/>
    <property type="project" value="InterPro"/>
</dbReference>
<feature type="compositionally biased region" description="Low complexity" evidence="2">
    <location>
        <begin position="329"/>
        <end position="341"/>
    </location>
</feature>
<feature type="coiled-coil region" evidence="1">
    <location>
        <begin position="1945"/>
        <end position="1972"/>
    </location>
</feature>
<dbReference type="GO" id="GO:0005524">
    <property type="term" value="F:ATP binding"/>
    <property type="evidence" value="ECO:0007669"/>
    <property type="project" value="InterPro"/>
</dbReference>
<keyword evidence="4" id="KW-0614">Plasmid</keyword>
<dbReference type="InterPro" id="IPR029063">
    <property type="entry name" value="SAM-dependent_MTases_sf"/>
</dbReference>
<gene>
    <name evidence="4" type="ORF">pLM1686_00009</name>
</gene>
<dbReference type="SMART" id="SM00487">
    <property type="entry name" value="DEXDc"/>
    <property type="match status" value="1"/>
</dbReference>
<keyword evidence="4" id="KW-0547">Nucleotide-binding</keyword>
<feature type="compositionally biased region" description="Basic and acidic residues" evidence="2">
    <location>
        <begin position="342"/>
        <end position="359"/>
    </location>
</feature>
<feature type="compositionally biased region" description="Basic and acidic residues" evidence="2">
    <location>
        <begin position="251"/>
        <end position="292"/>
    </location>
</feature>
<dbReference type="Gene3D" id="3.40.50.300">
    <property type="entry name" value="P-loop containing nucleotide triphosphate hydrolases"/>
    <property type="match status" value="2"/>
</dbReference>
<evidence type="ECO:0000313" key="4">
    <source>
        <dbReference type="EMBL" id="QFC18566.1"/>
    </source>
</evidence>
<evidence type="ECO:0000256" key="2">
    <source>
        <dbReference type="SAM" id="MobiDB-lite"/>
    </source>
</evidence>
<dbReference type="Pfam" id="PF00271">
    <property type="entry name" value="Helicase_C"/>
    <property type="match status" value="1"/>
</dbReference>
<dbReference type="GO" id="GO:0006304">
    <property type="term" value="P:DNA modification"/>
    <property type="evidence" value="ECO:0007669"/>
    <property type="project" value="InterPro"/>
</dbReference>
<dbReference type="SUPFAM" id="SSF53335">
    <property type="entry name" value="S-adenosyl-L-methionine-dependent methyltransferases"/>
    <property type="match status" value="1"/>
</dbReference>
<protein>
    <submittedName>
        <fullName evidence="4">Helicase SNF2</fullName>
    </submittedName>
</protein>
<dbReference type="InterPro" id="IPR027417">
    <property type="entry name" value="P-loop_NTPase"/>
</dbReference>
<evidence type="ECO:0000259" key="3">
    <source>
        <dbReference type="PROSITE" id="PS51194"/>
    </source>
</evidence>
<dbReference type="SMART" id="SM00490">
    <property type="entry name" value="HELICc"/>
    <property type="match status" value="1"/>
</dbReference>
<dbReference type="PANTHER" id="PTHR41313">
    <property type="entry name" value="ADENINE-SPECIFIC METHYLTRANSFERASE"/>
    <property type="match status" value="1"/>
</dbReference>
<dbReference type="PROSITE" id="PS51194">
    <property type="entry name" value="HELICASE_CTER"/>
    <property type="match status" value="1"/>
</dbReference>
<dbReference type="Pfam" id="PF00176">
    <property type="entry name" value="SNF2-rel_dom"/>
    <property type="match status" value="1"/>
</dbReference>
<sequence>MNEDTRKKKKRPSLTTLYEGTMKEITSNENRYIEFLNFASRVHKYSFDEQLLLYAQKQDVHMVATFDIWKKLGRFVKRGSTAALLFDYTTQQRKYVFDISETGGEPLQVFDWQLLDNDKNDLLRYWNTYEKQSGTLVNWEDGIHAKIASYQKPIGDQIHPFFVKDIEVVAAYIIYQRTNTLIPEDLLLDVQSVLQIGKRDNTLLEIQHFANLTTKEFLQDVERILNNELKKERVLYHDRIKFEDELSRREWQPASRDRNVRRNDADWKDREADPIEMGERKIASSDEMEVKRKLSSGSETNGNSSARQDQPVLRETRDERKLTDRDGTISESEASEIASDASRGDHSEPTIVEEVKESERSGSFFMPVSERGEQVDLFAEETNYMEDPGISYLDDNEEESVENFRFADTFTFPSGPKAKFQANIAAIRLLHRLETENRFANSEERNILAQYSGWGGLADAFDENKLAFQKEYLELKELLTPEEYQAAFEGTLTTYYTEPALIDRMYQVLQGLNVEPEKILEPSMGIGHFFGRLPKVYQTASLTGVEIDKLSGRIAKKLYPKAAIQLKGFEEMNSQSNTFDIAIGNIPFNDFNVTDKSKRYPHKLIHDYFFEKSLDLVKPGGYILFVTSKGTMDKKDSRARHYLAQRADLISAVRLPNTAFSGLGGTKATTDILLLQKLEKERSVVEDIPEWVQTTGFHDSQGRINTYFYNHPEKVLGELKLSGMYGGQKVIECVPKANQDWLVELDKWAVSMKTGSSNTRTIPKKVETVEASEEIIEELTEMDWQEGDEIPGHIRNDTFFVHQDKVYYHHNGRAETVEVSKGMQDRIKKMCQVRQSLINIIDLQLRPSYQAAELEKRLSVLNQVYDTFTEKYGFFHDTSNQRAFFDDDQLALLESIEIQEKPGVYAKGRIFREATIRPIIEVERVQSAEEALQLSLSKKLIIDFEYMQQISGKTQEILLKELDGLLYEDPTYHGDQPNKGWLYRDDYLSGDIVEKLALAKSREESNYQKNIEALKKVMPKPIQAKDIQFQLGSTWIPIDIYERFMYQTFGTPSYYQFGTNPDIKLEYARYNNTWHIKGKGLDKGSIKASSVYGTKRMSAYEILESSLNLQQVIIRDPEEYYDENGNKKIKYVINPKETMIARGKQTQMKNAFQKWLFQDNFRADKLVGIYNERFNRVVPRKYDGSHLTFDSMNSSWELRPHQRNVVARIIYSGSALMAHEVGAGKTASMIAAGMYMKQAGAVQKPMYVVPNHLTQQFANEFLALYPSANVLRTTKKDFEKKNRHRFISKIATNNYDAVIIGHSQFEKIPLSKERQADFIRKELTSISIQMREAEEKEGRSFTVKRMAGFQKKLRERLETLSNKEKKDDILDFEQLGVDFLFIDEAHVYKNLYTVTKMNNVAGINTSQSQRAMDMFQKVQYIQETNGGKGVVFATGTPISNSMSEMFTMQRFLQNNQLERMGLDTFDSWASTFGEVISSLEMTPEGSGYRMRNRFAKFHNLPELMATFQSVADIQTHDMLNLPKPDLKNGKAEIIVSEISPYQERLMQEFAERAEMIRAGVVQPYEDNMLKVTHEAKLMAIDSRLLDEAAPVDENAKLFKCAENVHRVWEETTAQKSTQIIFSDSGTPKKDVFNVYDEIKHLLIEKGIPADQVAFIHDCNNDQQRETLFEKVRRGEVRVLLGSTGKLGTGTNVQNKLIAGHHIDCPWRPSDLTQRDGRVVRQGNENDEVQLYRYVTKGTFDSYLWQIQEQKLKYISQVMTGKSISRSCDDLDETVLSAAEVKAIATDNPLLAEKMSVDNDITRLQIMRSSWETERLDMQKKIDTILPDAINQNKNQQMNIQEMILLVQNYPLPKKDGKPVFEMEIDGAIYQGRKEVAEMMDEKVSQTDFKEVDQVEIGRYRGLKVTVHKDVQYEKKIVLSSDNYSVHMRYTLEGGTGNTVRISNQLSELPKQLTSLNEQLENMEVNLQMAKQEIHLPFEEDEKLQKLLARQTEINTSLELENLSKPSILEKEEVIER</sequence>
<dbReference type="InterPro" id="IPR014001">
    <property type="entry name" value="Helicase_ATP-bd"/>
</dbReference>
<dbReference type="InterPro" id="IPR000330">
    <property type="entry name" value="SNF2_N"/>
</dbReference>
<dbReference type="EMBL" id="MK134858">
    <property type="protein sequence ID" value="QFC18566.1"/>
    <property type="molecule type" value="Genomic_DNA"/>
</dbReference>
<dbReference type="InterPro" id="IPR052933">
    <property type="entry name" value="DNA_Protect_Modify"/>
</dbReference>
<name>A0A5P4S8C1_LISMN</name>
<reference evidence="4" key="1">
    <citation type="submission" date="2018-11" db="EMBL/GenBank/DDBJ databases">
        <title>Whole genome sequencing based investigation of maternal-neonatal listeriosis.</title>
        <authorList>
            <person name="Luo L."/>
            <person name="Payne M."/>
            <person name="Lan R."/>
            <person name="Wang Y."/>
        </authorList>
    </citation>
    <scope>NUCLEOTIDE SEQUENCE</scope>
    <source>
        <plasmid evidence="4">pLM1686</plasmid>
    </source>
</reference>
<proteinExistence type="predicted"/>
<dbReference type="InterPro" id="IPR011639">
    <property type="entry name" value="MethylTrfase_TaqI-like_dom"/>
</dbReference>
<feature type="region of interest" description="Disordered" evidence="2">
    <location>
        <begin position="251"/>
        <end position="359"/>
    </location>
</feature>
<dbReference type="PANTHER" id="PTHR41313:SF1">
    <property type="entry name" value="DNA METHYLASE ADENINE-SPECIFIC DOMAIN-CONTAINING PROTEIN"/>
    <property type="match status" value="1"/>
</dbReference>
<organism evidence="4">
    <name type="scientific">Listeria monocytogenes</name>
    <dbReference type="NCBI Taxonomy" id="1639"/>
    <lineage>
        <taxon>Bacteria</taxon>
        <taxon>Bacillati</taxon>
        <taxon>Bacillota</taxon>
        <taxon>Bacilli</taxon>
        <taxon>Bacillales</taxon>
        <taxon>Listeriaceae</taxon>
        <taxon>Listeria</taxon>
    </lineage>
</organism>
<dbReference type="Gene3D" id="3.40.50.150">
    <property type="entry name" value="Vaccinia Virus protein VP39"/>
    <property type="match status" value="1"/>
</dbReference>
<dbReference type="GO" id="GO:0009007">
    <property type="term" value="F:site-specific DNA-methyltransferase (adenine-specific) activity"/>
    <property type="evidence" value="ECO:0007669"/>
    <property type="project" value="UniProtKB-EC"/>
</dbReference>
<keyword evidence="4" id="KW-0378">Hydrolase</keyword>
<feature type="compositionally biased region" description="Polar residues" evidence="2">
    <location>
        <begin position="295"/>
        <end position="308"/>
    </location>
</feature>
<dbReference type="GO" id="GO:0004386">
    <property type="term" value="F:helicase activity"/>
    <property type="evidence" value="ECO:0007669"/>
    <property type="project" value="UniProtKB-KW"/>
</dbReference>